<feature type="compositionally biased region" description="Basic residues" evidence="18">
    <location>
        <begin position="341"/>
        <end position="355"/>
    </location>
</feature>
<dbReference type="InterPro" id="IPR009463">
    <property type="entry name" value="DUF1087"/>
</dbReference>
<keyword evidence="9" id="KW-0862">Zinc</keyword>
<dbReference type="SMART" id="SM01147">
    <property type="entry name" value="DUF1087"/>
    <property type="match status" value="1"/>
</dbReference>
<dbReference type="InterPro" id="IPR019787">
    <property type="entry name" value="Znf_PHD-finger"/>
</dbReference>
<dbReference type="InterPro" id="IPR014001">
    <property type="entry name" value="Helicase_ATP-bd"/>
</dbReference>
<keyword evidence="12" id="KW-0805">Transcription regulation</keyword>
<accession>A0AAJ7PTS4</accession>
<dbReference type="Gene3D" id="3.30.40.10">
    <property type="entry name" value="Zinc/RING finger domain, C3HC4 (zinc finger)"/>
    <property type="match status" value="2"/>
</dbReference>
<feature type="compositionally biased region" description="Acidic residues" evidence="18">
    <location>
        <begin position="125"/>
        <end position="137"/>
    </location>
</feature>
<dbReference type="Pfam" id="PF08073">
    <property type="entry name" value="CHDNT"/>
    <property type="match status" value="1"/>
</dbReference>
<dbReference type="PROSITE" id="PS51192">
    <property type="entry name" value="HELICASE_ATP_BIND_1"/>
    <property type="match status" value="1"/>
</dbReference>
<proteinExistence type="inferred from homology"/>
<feature type="domain" description="PHD-type" evidence="20">
    <location>
        <begin position="368"/>
        <end position="415"/>
    </location>
</feature>
<comment type="catalytic activity">
    <reaction evidence="16">
        <text>ATP + H2O = ADP + phosphate + H(+)</text>
        <dbReference type="Rhea" id="RHEA:13065"/>
        <dbReference type="ChEBI" id="CHEBI:15377"/>
        <dbReference type="ChEBI" id="CHEBI:15378"/>
        <dbReference type="ChEBI" id="CHEBI:30616"/>
        <dbReference type="ChEBI" id="CHEBI:43474"/>
        <dbReference type="ChEBI" id="CHEBI:456216"/>
    </reaction>
</comment>
<dbReference type="InterPro" id="IPR009462">
    <property type="entry name" value="CHD_II_SANT-like"/>
</dbReference>
<dbReference type="PROSITE" id="PS00690">
    <property type="entry name" value="DEAH_ATP_HELICASE"/>
    <property type="match status" value="1"/>
</dbReference>
<dbReference type="FunFam" id="3.30.40.10:FF:000001">
    <property type="entry name" value="chromodomain-helicase-DNA-binding protein 3 isoform X1"/>
    <property type="match status" value="1"/>
</dbReference>
<feature type="region of interest" description="Disordered" evidence="18">
    <location>
        <begin position="1337"/>
        <end position="1398"/>
    </location>
</feature>
<evidence type="ECO:0000256" key="6">
    <source>
        <dbReference type="ARBA" id="ARBA00022741"/>
    </source>
</evidence>
<feature type="compositionally biased region" description="Basic and acidic residues" evidence="18">
    <location>
        <begin position="1598"/>
        <end position="1707"/>
    </location>
</feature>
<evidence type="ECO:0000256" key="14">
    <source>
        <dbReference type="ARBA" id="ARBA00023163"/>
    </source>
</evidence>
<dbReference type="InterPro" id="IPR001650">
    <property type="entry name" value="Helicase_C-like"/>
</dbReference>
<keyword evidence="3" id="KW-0597">Phosphoprotein</keyword>
<dbReference type="PANTHER" id="PTHR45623:SF22">
    <property type="entry name" value="CHROMODOMAIN-HELICASE-DNA-BINDING PROTEIN 4"/>
    <property type="match status" value="1"/>
</dbReference>
<evidence type="ECO:0000259" key="20">
    <source>
        <dbReference type="PROSITE" id="PS50016"/>
    </source>
</evidence>
<dbReference type="GO" id="GO:0005524">
    <property type="term" value="F:ATP binding"/>
    <property type="evidence" value="ECO:0007669"/>
    <property type="project" value="UniProtKB-KW"/>
</dbReference>
<feature type="compositionally biased region" description="Acidic residues" evidence="18">
    <location>
        <begin position="312"/>
        <end position="324"/>
    </location>
</feature>
<evidence type="ECO:0000256" key="18">
    <source>
        <dbReference type="SAM" id="MobiDB-lite"/>
    </source>
</evidence>
<feature type="compositionally biased region" description="Basic residues" evidence="18">
    <location>
        <begin position="94"/>
        <end position="110"/>
    </location>
</feature>
<dbReference type="Pfam" id="PF00271">
    <property type="entry name" value="Helicase_C"/>
    <property type="match status" value="1"/>
</dbReference>
<dbReference type="GO" id="GO:0140658">
    <property type="term" value="F:ATP-dependent chromatin remodeler activity"/>
    <property type="evidence" value="ECO:0007669"/>
    <property type="project" value="TreeGrafter"/>
</dbReference>
<dbReference type="GO" id="GO:0042393">
    <property type="term" value="F:histone binding"/>
    <property type="evidence" value="ECO:0007669"/>
    <property type="project" value="TreeGrafter"/>
</dbReference>
<feature type="domain" description="Helicase ATP-binding" evidence="21">
    <location>
        <begin position="736"/>
        <end position="920"/>
    </location>
</feature>
<dbReference type="PROSITE" id="PS50013">
    <property type="entry name" value="CHROMO_2"/>
    <property type="match status" value="2"/>
</dbReference>
<dbReference type="InterPro" id="IPR001965">
    <property type="entry name" value="Znf_PHD"/>
</dbReference>
<dbReference type="CDD" id="cd15532">
    <property type="entry name" value="PHD2_CHD_II"/>
    <property type="match status" value="1"/>
</dbReference>
<evidence type="ECO:0000313" key="24">
    <source>
        <dbReference type="RefSeq" id="XP_018538509.1"/>
    </source>
</evidence>
<dbReference type="InterPro" id="IPR012958">
    <property type="entry name" value="CHD_N"/>
</dbReference>
<dbReference type="CDD" id="cd18793">
    <property type="entry name" value="SF2_C_SNF"/>
    <property type="match status" value="1"/>
</dbReference>
<evidence type="ECO:0000256" key="9">
    <source>
        <dbReference type="ARBA" id="ARBA00022833"/>
    </source>
</evidence>
<feature type="compositionally biased region" description="Low complexity" evidence="18">
    <location>
        <begin position="1717"/>
        <end position="1731"/>
    </location>
</feature>
<feature type="region of interest" description="Disordered" evidence="18">
    <location>
        <begin position="574"/>
        <end position="595"/>
    </location>
</feature>
<dbReference type="InterPro" id="IPR002464">
    <property type="entry name" value="DNA/RNA_helicase_DEAH_CS"/>
</dbReference>
<evidence type="ECO:0000256" key="11">
    <source>
        <dbReference type="ARBA" id="ARBA00022853"/>
    </source>
</evidence>
<dbReference type="SUPFAM" id="SSF52540">
    <property type="entry name" value="P-loop containing nucleoside triphosphate hydrolases"/>
    <property type="match status" value="2"/>
</dbReference>
<keyword evidence="5" id="KW-0677">Repeat</keyword>
<dbReference type="CDD" id="cd15531">
    <property type="entry name" value="PHD1_CHD_II"/>
    <property type="match status" value="1"/>
</dbReference>
<dbReference type="Gene3D" id="3.40.50.300">
    <property type="entry name" value="P-loop containing nucleotide triphosphate hydrolases"/>
    <property type="match status" value="1"/>
</dbReference>
<dbReference type="RefSeq" id="XP_018538509.1">
    <property type="nucleotide sequence ID" value="XM_018682993.2"/>
</dbReference>
<evidence type="ECO:0000256" key="8">
    <source>
        <dbReference type="ARBA" id="ARBA00022801"/>
    </source>
</evidence>
<evidence type="ECO:0000256" key="7">
    <source>
        <dbReference type="ARBA" id="ARBA00022771"/>
    </source>
</evidence>
<evidence type="ECO:0000256" key="5">
    <source>
        <dbReference type="ARBA" id="ARBA00022737"/>
    </source>
</evidence>
<dbReference type="CDD" id="cd18056">
    <property type="entry name" value="DEXHc_CHD4"/>
    <property type="match status" value="1"/>
</dbReference>
<dbReference type="SUPFAM" id="SSF57903">
    <property type="entry name" value="FYVE/PHD zinc finger"/>
    <property type="match status" value="1"/>
</dbReference>
<keyword evidence="4" id="KW-0479">Metal-binding</keyword>
<organism evidence="23 24">
    <name type="scientific">Lates calcarifer</name>
    <name type="common">Barramundi</name>
    <name type="synonym">Holocentrus calcarifer</name>
    <dbReference type="NCBI Taxonomy" id="8187"/>
    <lineage>
        <taxon>Eukaryota</taxon>
        <taxon>Metazoa</taxon>
        <taxon>Chordata</taxon>
        <taxon>Craniata</taxon>
        <taxon>Vertebrata</taxon>
        <taxon>Euteleostomi</taxon>
        <taxon>Actinopterygii</taxon>
        <taxon>Neopterygii</taxon>
        <taxon>Teleostei</taxon>
        <taxon>Neoteleostei</taxon>
        <taxon>Acanthomorphata</taxon>
        <taxon>Carangaria</taxon>
        <taxon>Carangaria incertae sedis</taxon>
        <taxon>Centropomidae</taxon>
        <taxon>Lates</taxon>
    </lineage>
</organism>
<keyword evidence="10" id="KW-0067">ATP-binding</keyword>
<evidence type="ECO:0000313" key="23">
    <source>
        <dbReference type="Proteomes" id="UP000694890"/>
    </source>
</evidence>
<dbReference type="Pfam" id="PF00628">
    <property type="entry name" value="PHD"/>
    <property type="match status" value="2"/>
</dbReference>
<dbReference type="Gene3D" id="1.10.10.60">
    <property type="entry name" value="Homeodomain-like"/>
    <property type="match status" value="1"/>
</dbReference>
<dbReference type="InterPro" id="IPR016197">
    <property type="entry name" value="Chromo-like_dom_sf"/>
</dbReference>
<dbReference type="Pfam" id="PF08074">
    <property type="entry name" value="CHDCT2"/>
    <property type="match status" value="1"/>
</dbReference>
<comment type="similarity">
    <text evidence="2">Belongs to the SNF2/RAD54 helicase family.</text>
</comment>
<feature type="region of interest" description="Disordered" evidence="18">
    <location>
        <begin position="242"/>
        <end position="365"/>
    </location>
</feature>
<evidence type="ECO:0000256" key="4">
    <source>
        <dbReference type="ARBA" id="ARBA00022723"/>
    </source>
</evidence>
<name>A0AAJ7PTS4_LATCA</name>
<feature type="region of interest" description="Disordered" evidence="18">
    <location>
        <begin position="1523"/>
        <end position="1734"/>
    </location>
</feature>
<dbReference type="SMART" id="SM00249">
    <property type="entry name" value="PHD"/>
    <property type="match status" value="2"/>
</dbReference>
<feature type="compositionally biased region" description="Acidic residues" evidence="18">
    <location>
        <begin position="577"/>
        <end position="589"/>
    </location>
</feature>
<evidence type="ECO:0000259" key="22">
    <source>
        <dbReference type="PROSITE" id="PS51194"/>
    </source>
</evidence>
<dbReference type="GO" id="GO:0016581">
    <property type="term" value="C:NuRD complex"/>
    <property type="evidence" value="ECO:0007669"/>
    <property type="project" value="TreeGrafter"/>
</dbReference>
<dbReference type="InterPro" id="IPR019786">
    <property type="entry name" value="Zinc_finger_PHD-type_CS"/>
</dbReference>
<feature type="compositionally biased region" description="Pro residues" evidence="18">
    <location>
        <begin position="242"/>
        <end position="256"/>
    </location>
</feature>
<feature type="compositionally biased region" description="Pro residues" evidence="18">
    <location>
        <begin position="508"/>
        <end position="529"/>
    </location>
</feature>
<dbReference type="GO" id="GO:0016887">
    <property type="term" value="F:ATP hydrolysis activity"/>
    <property type="evidence" value="ECO:0007669"/>
    <property type="project" value="TreeGrafter"/>
</dbReference>
<feature type="domain" description="Helicase C-terminal" evidence="22">
    <location>
        <begin position="1052"/>
        <end position="1201"/>
    </location>
</feature>
<dbReference type="InterPro" id="IPR013083">
    <property type="entry name" value="Znf_RING/FYVE/PHD"/>
</dbReference>
<evidence type="ECO:0000256" key="17">
    <source>
        <dbReference type="PROSITE-ProRule" id="PRU00146"/>
    </source>
</evidence>
<dbReference type="InterPro" id="IPR012957">
    <property type="entry name" value="CHD_C2"/>
</dbReference>
<dbReference type="PROSITE" id="PS50016">
    <property type="entry name" value="ZF_PHD_2"/>
    <property type="match status" value="2"/>
</dbReference>
<dbReference type="InterPro" id="IPR038718">
    <property type="entry name" value="SNF2-like_sf"/>
</dbReference>
<evidence type="ECO:0000256" key="15">
    <source>
        <dbReference type="ARBA" id="ARBA00023242"/>
    </source>
</evidence>
<evidence type="ECO:0000256" key="16">
    <source>
        <dbReference type="ARBA" id="ARBA00049360"/>
    </source>
</evidence>
<dbReference type="GO" id="GO:0003682">
    <property type="term" value="F:chromatin binding"/>
    <property type="evidence" value="ECO:0007669"/>
    <property type="project" value="TreeGrafter"/>
</dbReference>
<dbReference type="GeneID" id="108887524"/>
<feature type="compositionally biased region" description="Basic and acidic residues" evidence="18">
    <location>
        <begin position="1554"/>
        <end position="1583"/>
    </location>
</feature>
<feature type="region of interest" description="Disordered" evidence="18">
    <location>
        <begin position="505"/>
        <end position="531"/>
    </location>
</feature>
<feature type="compositionally biased region" description="Polar residues" evidence="18">
    <location>
        <begin position="1534"/>
        <end position="1547"/>
    </location>
</feature>
<keyword evidence="14" id="KW-0804">Transcription</keyword>
<evidence type="ECO:0000259" key="19">
    <source>
        <dbReference type="PROSITE" id="PS50013"/>
    </source>
</evidence>
<dbReference type="FunFam" id="3.40.50.300:FF:000015">
    <property type="entry name" value="chromodomain-helicase-DNA-binding protein 9 isoform X1"/>
    <property type="match status" value="1"/>
</dbReference>
<keyword evidence="8" id="KW-0378">Hydrolase</keyword>
<keyword evidence="7 17" id="KW-0863">Zinc-finger</keyword>
<dbReference type="InterPro" id="IPR000953">
    <property type="entry name" value="Chromo/chromo_shadow_dom"/>
</dbReference>
<dbReference type="Pfam" id="PF00176">
    <property type="entry name" value="SNF2-rel_dom"/>
    <property type="match status" value="1"/>
</dbReference>
<dbReference type="InterPro" id="IPR000330">
    <property type="entry name" value="SNF2_N"/>
</dbReference>
<dbReference type="InterPro" id="IPR049730">
    <property type="entry name" value="SNF2/RAD54-like_C"/>
</dbReference>
<feature type="domain" description="Chromo" evidence="19">
    <location>
        <begin position="525"/>
        <end position="582"/>
    </location>
</feature>
<dbReference type="InterPro" id="IPR023780">
    <property type="entry name" value="Chromo_domain"/>
</dbReference>
<evidence type="ECO:0000256" key="12">
    <source>
        <dbReference type="ARBA" id="ARBA00023015"/>
    </source>
</evidence>
<dbReference type="FunFam" id="1.10.10.60:FF:000037">
    <property type="entry name" value="chromodomain-helicase-DNA-binding protein 3 isoform X1"/>
    <property type="match status" value="1"/>
</dbReference>
<dbReference type="SMART" id="SM01146">
    <property type="entry name" value="DUF1086"/>
    <property type="match status" value="1"/>
</dbReference>
<feature type="region of interest" description="Disordered" evidence="18">
    <location>
        <begin position="1"/>
        <end position="152"/>
    </location>
</feature>
<dbReference type="CDD" id="cd18667">
    <property type="entry name" value="CD1_tandem_CHD3-4_like"/>
    <property type="match status" value="1"/>
</dbReference>
<keyword evidence="6" id="KW-0547">Nucleotide-binding</keyword>
<reference evidence="24" key="1">
    <citation type="submission" date="2025-08" db="UniProtKB">
        <authorList>
            <consortium name="RefSeq"/>
        </authorList>
    </citation>
    <scope>IDENTIFICATION</scope>
    <source>
        <tissue evidence="24">Brain</tissue>
    </source>
</reference>
<feature type="compositionally biased region" description="Basic and acidic residues" evidence="18">
    <location>
        <begin position="10"/>
        <end position="20"/>
    </location>
</feature>
<dbReference type="GO" id="GO:0008270">
    <property type="term" value="F:zinc ion binding"/>
    <property type="evidence" value="ECO:0007669"/>
    <property type="project" value="UniProtKB-KW"/>
</dbReference>
<keyword evidence="15" id="KW-0539">Nucleus</keyword>
<keyword evidence="11" id="KW-0156">Chromatin regulator</keyword>
<dbReference type="FunFam" id="2.40.50.40:FF:000017">
    <property type="entry name" value="chromodomain-helicase-DNA-binding protein 3 isoform X3"/>
    <property type="match status" value="1"/>
</dbReference>
<comment type="subcellular location">
    <subcellularLocation>
        <location evidence="1">Nucleus</location>
    </subcellularLocation>
</comment>
<feature type="compositionally biased region" description="Low complexity" evidence="18">
    <location>
        <begin position="325"/>
        <end position="340"/>
    </location>
</feature>
<evidence type="ECO:0000256" key="13">
    <source>
        <dbReference type="ARBA" id="ARBA00023125"/>
    </source>
</evidence>
<dbReference type="InterPro" id="IPR027417">
    <property type="entry name" value="P-loop_NTPase"/>
</dbReference>
<dbReference type="CDD" id="cd18662">
    <property type="entry name" value="CD2_tandem_CHD3-4_like"/>
    <property type="match status" value="1"/>
</dbReference>
<evidence type="ECO:0000256" key="1">
    <source>
        <dbReference type="ARBA" id="ARBA00004123"/>
    </source>
</evidence>
<keyword evidence="13" id="KW-0238">DNA-binding</keyword>
<dbReference type="Gene3D" id="2.40.50.40">
    <property type="match status" value="2"/>
</dbReference>
<dbReference type="SMART" id="SM00490">
    <property type="entry name" value="HELICc"/>
    <property type="match status" value="1"/>
</dbReference>
<dbReference type="Proteomes" id="UP000694890">
    <property type="component" value="Linkage group LG3"/>
</dbReference>
<dbReference type="PANTHER" id="PTHR45623">
    <property type="entry name" value="CHROMODOMAIN-HELICASE-DNA-BINDING PROTEIN 3-RELATED-RELATED"/>
    <property type="match status" value="1"/>
</dbReference>
<dbReference type="Pfam" id="PF00385">
    <property type="entry name" value="Chromo"/>
    <property type="match status" value="1"/>
</dbReference>
<sequence length="1961" mass="221916">MSGSEDDRDDYGAPEDRLMHDDDEEEISESETPKVKKKKKAKKSRESKGSKRRSRREELPISSPEPMDIGGVEEAEEGGPAQRSDSEGSDYTPGRKKKKRASSGKEKKRSSAGADRSAAKKKDPEPEEDEDDDDDDSLEPKSSSQLLDDWGMEDIDHVFTEEDYRSLTNYKAFSQFVRPLIAAKNPKIAVSKMMMVLGAKWREFSTNNPLRGAAAANAALATANVPAAVDTMVAEVAPAAAAPPAPAESQQPPAPPLRKAKTKEGKGPNARKKSKPAPKPQEKKNNAKTKKVAPLKIKLGGFNSKRKRSSSEEDEPDVDSDFEDGSMNSVSVSEGSNSRSSRSKKKPSKSKPKKKKAEDGDGYETDHQDYCEVCQQGGEIILCDTCPRAYHMVCLDPDMEKAPEGTWSCPHCEKEGIQWEAREEGSDGEEDNGEAGEMEEDDHHMEFCRVCKDGGELLCCDSCPSSYHIHCLNPPLPEIPNGEWICPRCTCPPMKGKVQKILTWRWGDPPPPTPVPRPPDLPADAPDPAPLAGRPEREFFAKWSNMSYWHCSWVTELQLELHCQVMFRNYQRKNDMDEPPPIDFGDGEEDKSVKRKNKDPMYAQLEEKYLRFGIKFEWLMIHRILNHSVDRKNNVHYLIKWRELPYDQATWEAEDMDVPEFDTYKLQYWNHRELMMGEEGRPGKKIKVKGRVKRPDRPPENPVIDPTIKFERQPEYLDSTGGTLHPYQLEGLNWLRFSWAQGTDTILADEMGLGKTVQTAVFLYSLYKEGHSKGPFLVSAPLSTIINWEREFEMWAPDMYVVTYVGDKDSRAVIRENEFSFEDNAIRGGKKASRMKKDSSVKFHVLLTSYELITIDMAILGSIDWACLVVDEAHRLKNNQSKFFRVLNNYPLQHKLLLTGTPLQNNLEELFHLLNFLTPERFSNLEGFLEEFADIAKEDQIKKLHDMLGPHMLRRLKADVFKHMPSKTELIVRVELSPMQKKYYKFILTKNFEALNTKGGGNQVSLLNVVMDLKKCCNHPYLFPAAAMEAPKMPNGMYDGQALTKAAGKLLLLQKMMRKLKEGGHRVLIFSQMTKMLDLLEDFLENEGYKYERIDGGITGGMRQEAIDRFNAPGAQQFAFLLSTRAGGLGINLATADTVIIYDSDWNPHNDIQAFSRAHRIGQNKKVMIYRFVTKASVEERITQVAKKKMMLTHLVVRPGLGSKTGSMSKQELDDILKFGTEELFKDEGEGENKEEDSSIIHYDDKAIDRLLDRNQDATDDTELQSMNEYLSSFKVAQYVVKDEEEEEEEVQREIIKQEESVDPDYWEKLLRHHYEQQQEDLARNLGKGKRIRKQVNYNDGSQEDRADWQDDQSDGQSDYSVASEEGDEDFDERTEANSRRPNRKGLRNDKDKPLPPLLARVGGNIEVLGFNSRQRKAFLNAVMRYGMPPQDAFTTQWLVRDLRGKSEKEFKAYVSLFMRHLCEPGADGAETFADGVPREGLSRQHVLTRIGVMSLIRKKVQEFEHVNGQWSMPWMAELEENKRAAAQPDSPGKTPSTGTPADTQPNTPAPVDDSSKNDEVVKDGEKEVKKEGEAEKNGKEPVKAASEVIAIPDDDEKSPSAEQQEKKKNGEEPMETDKPSNGEAESVKEKDGEKEKEGEGEKKSPEGGEETKSPAEAKTEGSEVKPEDTEVKAEEKKEEKMDTTPPADEKKDLKEEKEAPKPEEATKLQNGDSSKESSASAGTAAAAGAASEEKKKVKTRFMFNIADGGFTELHSLWQNEERAATVTKKTNEIWHRRHDYWLLAGIIQHGYARWQDIQNDVKFAILNEPFKGEMNRGNFLEIKNKFLARRFKLLEQALVIEEQLRRAAYLNMSEDPSHPSMALNTRFSEVECLAESHQHLSKESMSGNKPANAVLHKVLKQLEELLSDMKADVTRLPATIARIPPVAVRLQMSERNILSRLASRGPETQTQAQTQQMSQQ</sequence>
<dbReference type="SMART" id="SM00298">
    <property type="entry name" value="CHROMO"/>
    <property type="match status" value="2"/>
</dbReference>
<dbReference type="FunFam" id="3.40.50.10810:FF:000001">
    <property type="entry name" value="chromodomain-helicase-DNA-binding protein 3 isoform X1"/>
    <property type="match status" value="1"/>
</dbReference>
<evidence type="ECO:0000256" key="2">
    <source>
        <dbReference type="ARBA" id="ARBA00007025"/>
    </source>
</evidence>
<dbReference type="PROSITE" id="PS01359">
    <property type="entry name" value="ZF_PHD_1"/>
    <property type="match status" value="1"/>
</dbReference>
<gene>
    <name evidence="24" type="primary">LOC108887524</name>
</gene>
<dbReference type="SMART" id="SM00487">
    <property type="entry name" value="DEXDc"/>
    <property type="match status" value="1"/>
</dbReference>
<evidence type="ECO:0000259" key="21">
    <source>
        <dbReference type="PROSITE" id="PS51192"/>
    </source>
</evidence>
<dbReference type="FunFam" id="3.30.40.10:FF:000011">
    <property type="entry name" value="chromodomain-helicase-DNA-binding protein 4 isoform X1"/>
    <property type="match status" value="1"/>
</dbReference>
<dbReference type="PROSITE" id="PS51194">
    <property type="entry name" value="HELICASE_CTER"/>
    <property type="match status" value="1"/>
</dbReference>
<protein>
    <submittedName>
        <fullName evidence="24">Chromodomain-helicase-DNA-binding protein 4 isoform X2</fullName>
    </submittedName>
</protein>
<dbReference type="SUPFAM" id="SSF54160">
    <property type="entry name" value="Chromo domain-like"/>
    <property type="match status" value="2"/>
</dbReference>
<dbReference type="Gene3D" id="3.40.50.10810">
    <property type="entry name" value="Tandem AAA-ATPase domain"/>
    <property type="match status" value="1"/>
</dbReference>
<dbReference type="GO" id="GO:0003677">
    <property type="term" value="F:DNA binding"/>
    <property type="evidence" value="ECO:0007669"/>
    <property type="project" value="UniProtKB-KW"/>
</dbReference>
<dbReference type="InterPro" id="IPR011011">
    <property type="entry name" value="Znf_FYVE_PHD"/>
</dbReference>
<evidence type="ECO:0000256" key="10">
    <source>
        <dbReference type="ARBA" id="ARBA00022840"/>
    </source>
</evidence>
<feature type="compositionally biased region" description="Basic and acidic residues" evidence="18">
    <location>
        <begin position="44"/>
        <end position="59"/>
    </location>
</feature>
<dbReference type="Pfam" id="PF06465">
    <property type="entry name" value="DUF1087"/>
    <property type="match status" value="1"/>
</dbReference>
<feature type="domain" description="Chromo" evidence="19">
    <location>
        <begin position="619"/>
        <end position="654"/>
    </location>
</feature>
<evidence type="ECO:0000256" key="3">
    <source>
        <dbReference type="ARBA" id="ARBA00022553"/>
    </source>
</evidence>
<feature type="compositionally biased region" description="Basic and acidic residues" evidence="18">
    <location>
        <begin position="356"/>
        <end position="365"/>
    </location>
</feature>
<feature type="domain" description="PHD-type" evidence="20">
    <location>
        <begin position="445"/>
        <end position="492"/>
    </location>
</feature>
<dbReference type="Pfam" id="PF06461">
    <property type="entry name" value="CHDII_SANT-like"/>
    <property type="match status" value="1"/>
</dbReference>
<dbReference type="FunFam" id="2.40.50.40:FF:000003">
    <property type="entry name" value="chromodomain-helicase-DNA-binding protein 3 isoform X1"/>
    <property type="match status" value="1"/>
</dbReference>